<feature type="compositionally biased region" description="Basic and acidic residues" evidence="1">
    <location>
        <begin position="577"/>
        <end position="592"/>
    </location>
</feature>
<feature type="region of interest" description="Disordered" evidence="1">
    <location>
        <begin position="23"/>
        <end position="149"/>
    </location>
</feature>
<dbReference type="AlphaFoldDB" id="A0A0D7BTQ3"/>
<reference evidence="2 3" key="1">
    <citation type="journal article" date="2015" name="Fungal Genet. Biol.">
        <title>Evolution of novel wood decay mechanisms in Agaricales revealed by the genome sequences of Fistulina hepatica and Cylindrobasidium torrendii.</title>
        <authorList>
            <person name="Floudas D."/>
            <person name="Held B.W."/>
            <person name="Riley R."/>
            <person name="Nagy L.G."/>
            <person name="Koehler G."/>
            <person name="Ransdell A.S."/>
            <person name="Younus H."/>
            <person name="Chow J."/>
            <person name="Chiniquy J."/>
            <person name="Lipzen A."/>
            <person name="Tritt A."/>
            <person name="Sun H."/>
            <person name="Haridas S."/>
            <person name="LaButti K."/>
            <person name="Ohm R.A."/>
            <person name="Kues U."/>
            <person name="Blanchette R.A."/>
            <person name="Grigoriev I.V."/>
            <person name="Minto R.E."/>
            <person name="Hibbett D.S."/>
        </authorList>
    </citation>
    <scope>NUCLEOTIDE SEQUENCE [LARGE SCALE GENOMIC DNA]</scope>
    <source>
        <strain evidence="2 3">FP15055 ss-10</strain>
    </source>
</reference>
<feature type="compositionally biased region" description="Low complexity" evidence="1">
    <location>
        <begin position="426"/>
        <end position="438"/>
    </location>
</feature>
<name>A0A0D7BTQ3_9AGAR</name>
<evidence type="ECO:0000313" key="2">
    <source>
        <dbReference type="EMBL" id="KIY73772.1"/>
    </source>
</evidence>
<dbReference type="EMBL" id="KN880434">
    <property type="protein sequence ID" value="KIY73772.1"/>
    <property type="molecule type" value="Genomic_DNA"/>
</dbReference>
<dbReference type="Proteomes" id="UP000054007">
    <property type="component" value="Unassembled WGS sequence"/>
</dbReference>
<dbReference type="OrthoDB" id="2413468at2759"/>
<feature type="region of interest" description="Disordered" evidence="1">
    <location>
        <begin position="214"/>
        <end position="360"/>
    </location>
</feature>
<feature type="compositionally biased region" description="Low complexity" evidence="1">
    <location>
        <begin position="43"/>
        <end position="63"/>
    </location>
</feature>
<feature type="compositionally biased region" description="Polar residues" evidence="1">
    <location>
        <begin position="134"/>
        <end position="143"/>
    </location>
</feature>
<evidence type="ECO:0000256" key="1">
    <source>
        <dbReference type="SAM" id="MobiDB-lite"/>
    </source>
</evidence>
<feature type="compositionally biased region" description="Basic and acidic residues" evidence="1">
    <location>
        <begin position="113"/>
        <end position="131"/>
    </location>
</feature>
<feature type="region of interest" description="Disordered" evidence="1">
    <location>
        <begin position="170"/>
        <end position="191"/>
    </location>
</feature>
<sequence length="696" mass="74060">MAHVRRPAVERSDTEALLSYYGSNLADQGTFPKPVPVARSRRPSSSSSSAYSSSDSEYSTGSPPASPKANRRMASGSGAEVRRKLSIVPTAGTDVALVAAPDGSYKHNRSKSHATEEPEDIPKRPTLEPKRRSTGQSVTTPEVGQSKEIGKPVAAPVVVGTFSPQDPGSYINYRPGLHSTAGPLPTPPGLDREKRAQLEAVRQALQLPPSVEAVLARRTPSPHSDHVRQGAFAPTVVERSQFESTSSSPVVVRPPSPPLVTIIQPPPRNTSLPESSPPPPLPPSKKRFSGELSSSDSDRDEVSETPSPPPKSLRDSLTRGLKRMSLSRTSSLSSTSSSPPPAPYNRLGPPSTAHFAPSHRPPLHKIKTLYPAAMYCPELHPIPGSGAPKLNSIDRCKLYTQKINELYVHDCGLGDWLFEARDRSRSSPVSVGSPSVPSTRAFAPHPRNVSGGSEVTFPMRPDAAVATDLGPSSSAHSTPLNTPSAMVLPYPALPSRASPAQKTGFFASLGRRGSTSKKVVSPSSLASLPPLQPQHTPRAVLVKRPMATPSIPGGPRPPGGWKRMSRTQTISVAASRRGSETDWETSKSDHGHGGQSHGHGSLVAMMAPTSDTEGPGQRQPRAASSIPPALPPRTSSSSSNPKLGPDHERQLDKLAVLLPSADRAVLSGYLRRAGQDIIAIGQYLEDEKNGRLRRDI</sequence>
<keyword evidence="3" id="KW-1185">Reference proteome</keyword>
<proteinExistence type="predicted"/>
<feature type="compositionally biased region" description="Pro residues" evidence="1">
    <location>
        <begin position="252"/>
        <end position="268"/>
    </location>
</feature>
<feature type="region of interest" description="Disordered" evidence="1">
    <location>
        <begin position="509"/>
        <end position="647"/>
    </location>
</feature>
<protein>
    <submittedName>
        <fullName evidence="2">Uncharacterized protein</fullName>
    </submittedName>
</protein>
<accession>A0A0D7BTQ3</accession>
<feature type="compositionally biased region" description="Low complexity" evidence="1">
    <location>
        <begin position="326"/>
        <end position="337"/>
    </location>
</feature>
<gene>
    <name evidence="2" type="ORF">CYLTODRAFT_485275</name>
</gene>
<dbReference type="STRING" id="1314674.A0A0D7BTQ3"/>
<organism evidence="2 3">
    <name type="scientific">Cylindrobasidium torrendii FP15055 ss-10</name>
    <dbReference type="NCBI Taxonomy" id="1314674"/>
    <lineage>
        <taxon>Eukaryota</taxon>
        <taxon>Fungi</taxon>
        <taxon>Dikarya</taxon>
        <taxon>Basidiomycota</taxon>
        <taxon>Agaricomycotina</taxon>
        <taxon>Agaricomycetes</taxon>
        <taxon>Agaricomycetidae</taxon>
        <taxon>Agaricales</taxon>
        <taxon>Marasmiineae</taxon>
        <taxon>Physalacriaceae</taxon>
        <taxon>Cylindrobasidium</taxon>
    </lineage>
</organism>
<feature type="region of interest" description="Disordered" evidence="1">
    <location>
        <begin position="424"/>
        <end position="451"/>
    </location>
</feature>
<evidence type="ECO:0000313" key="3">
    <source>
        <dbReference type="Proteomes" id="UP000054007"/>
    </source>
</evidence>